<protein>
    <recommendedName>
        <fullName evidence="4">Thrombospondin type 3 repeat-containing protein</fullName>
    </recommendedName>
</protein>
<dbReference type="OrthoDB" id="9815940at2"/>
<dbReference type="Proteomes" id="UP000293925">
    <property type="component" value="Unassembled WGS sequence"/>
</dbReference>
<evidence type="ECO:0008006" key="4">
    <source>
        <dbReference type="Google" id="ProtNLM"/>
    </source>
</evidence>
<comment type="caution">
    <text evidence="2">The sequence shown here is derived from an EMBL/GenBank/DDBJ whole genome shotgun (WGS) entry which is preliminary data.</text>
</comment>
<feature type="region of interest" description="Disordered" evidence="1">
    <location>
        <begin position="70"/>
        <end position="90"/>
    </location>
</feature>
<evidence type="ECO:0000313" key="2">
    <source>
        <dbReference type="EMBL" id="TCD18092.1"/>
    </source>
</evidence>
<sequence length="243" mass="26804">MKKIKLIGIAFAMLVVIYSCERQSIEPDPEKTTFKSGKRALMTDGTPCPYFDDRDCDGVTDVLDNCPDNYNPGQEDVNGNGVGDVCDTGGGSSNPMPVSGSVVTAEYYYDNYCATTNTMTTGCGLAKGIKEVLLETKDLFKNTTVYEPLEAYFMIDKNNGTDLVETVKDSCKTHKCYVTIKSAQGNDFAIRQANLSYINAKLAYIDELIVQFPNYADHYNAYKSGCTQAFWFSNSSLPVFILP</sequence>
<dbReference type="PROSITE" id="PS51257">
    <property type="entry name" value="PROKAR_LIPOPROTEIN"/>
    <property type="match status" value="1"/>
</dbReference>
<dbReference type="Gene3D" id="4.10.1080.10">
    <property type="entry name" value="TSP type-3 repeat"/>
    <property type="match status" value="1"/>
</dbReference>
<organism evidence="2 3">
    <name type="scientific">Pedobacter psychrodurus</name>
    <dbReference type="NCBI Taxonomy" id="2530456"/>
    <lineage>
        <taxon>Bacteria</taxon>
        <taxon>Pseudomonadati</taxon>
        <taxon>Bacteroidota</taxon>
        <taxon>Sphingobacteriia</taxon>
        <taxon>Sphingobacteriales</taxon>
        <taxon>Sphingobacteriaceae</taxon>
        <taxon>Pedobacter</taxon>
    </lineage>
</organism>
<dbReference type="AlphaFoldDB" id="A0A4R0PGQ8"/>
<dbReference type="SUPFAM" id="SSF103647">
    <property type="entry name" value="TSP type-3 repeat"/>
    <property type="match status" value="1"/>
</dbReference>
<name>A0A4R0PGQ8_9SPHI</name>
<dbReference type="InterPro" id="IPR028974">
    <property type="entry name" value="TSP_type-3_rpt"/>
</dbReference>
<keyword evidence="3" id="KW-1185">Reference proteome</keyword>
<dbReference type="GO" id="GO:0005509">
    <property type="term" value="F:calcium ion binding"/>
    <property type="evidence" value="ECO:0007669"/>
    <property type="project" value="InterPro"/>
</dbReference>
<reference evidence="2 3" key="1">
    <citation type="submission" date="2019-02" db="EMBL/GenBank/DDBJ databases">
        <title>Pedobacter sp. RP-3-21 sp. nov., isolated from Arctic soil.</title>
        <authorList>
            <person name="Dahal R.H."/>
        </authorList>
    </citation>
    <scope>NUCLEOTIDE SEQUENCE [LARGE SCALE GENOMIC DNA]</scope>
    <source>
        <strain evidence="2 3">RP-3-21</strain>
    </source>
</reference>
<dbReference type="RefSeq" id="WP_131533868.1">
    <property type="nucleotide sequence ID" value="NZ_SJSO01000026.1"/>
</dbReference>
<dbReference type="EMBL" id="SJSO01000026">
    <property type="protein sequence ID" value="TCD18092.1"/>
    <property type="molecule type" value="Genomic_DNA"/>
</dbReference>
<evidence type="ECO:0000313" key="3">
    <source>
        <dbReference type="Proteomes" id="UP000293925"/>
    </source>
</evidence>
<proteinExistence type="predicted"/>
<gene>
    <name evidence="2" type="ORF">EZ456_21865</name>
</gene>
<evidence type="ECO:0000256" key="1">
    <source>
        <dbReference type="SAM" id="MobiDB-lite"/>
    </source>
</evidence>
<accession>A0A4R0PGQ8</accession>